<accession>A0A834NL52</accession>
<evidence type="ECO:0000313" key="2">
    <source>
        <dbReference type="EMBL" id="KAF7413105.1"/>
    </source>
</evidence>
<feature type="compositionally biased region" description="Basic and acidic residues" evidence="1">
    <location>
        <begin position="25"/>
        <end position="35"/>
    </location>
</feature>
<evidence type="ECO:0000256" key="1">
    <source>
        <dbReference type="SAM" id="MobiDB-lite"/>
    </source>
</evidence>
<feature type="region of interest" description="Disordered" evidence="1">
    <location>
        <begin position="62"/>
        <end position="86"/>
    </location>
</feature>
<dbReference type="Proteomes" id="UP000600918">
    <property type="component" value="Unassembled WGS sequence"/>
</dbReference>
<feature type="region of interest" description="Disordered" evidence="1">
    <location>
        <begin position="1"/>
        <end position="35"/>
    </location>
</feature>
<organism evidence="2 3">
    <name type="scientific">Vespula pensylvanica</name>
    <name type="common">Western yellow jacket</name>
    <name type="synonym">Wasp</name>
    <dbReference type="NCBI Taxonomy" id="30213"/>
    <lineage>
        <taxon>Eukaryota</taxon>
        <taxon>Metazoa</taxon>
        <taxon>Ecdysozoa</taxon>
        <taxon>Arthropoda</taxon>
        <taxon>Hexapoda</taxon>
        <taxon>Insecta</taxon>
        <taxon>Pterygota</taxon>
        <taxon>Neoptera</taxon>
        <taxon>Endopterygota</taxon>
        <taxon>Hymenoptera</taxon>
        <taxon>Apocrita</taxon>
        <taxon>Aculeata</taxon>
        <taxon>Vespoidea</taxon>
        <taxon>Vespidae</taxon>
        <taxon>Vespinae</taxon>
        <taxon>Vespula</taxon>
    </lineage>
</organism>
<dbReference type="AlphaFoldDB" id="A0A834NL52"/>
<gene>
    <name evidence="2" type="ORF">H0235_012956</name>
</gene>
<keyword evidence="3" id="KW-1185">Reference proteome</keyword>
<name>A0A834NL52_VESPE</name>
<reference evidence="2" key="1">
    <citation type="journal article" date="2020" name="G3 (Bethesda)">
        <title>High-Quality Assemblies for Three Invasive Social Wasps from the &lt;i&gt;Vespula&lt;/i&gt; Genus.</title>
        <authorList>
            <person name="Harrop T.W.R."/>
            <person name="Guhlin J."/>
            <person name="McLaughlin G.M."/>
            <person name="Permina E."/>
            <person name="Stockwell P."/>
            <person name="Gilligan J."/>
            <person name="Le Lec M.F."/>
            <person name="Gruber M.A.M."/>
            <person name="Quinn O."/>
            <person name="Lovegrove M."/>
            <person name="Duncan E.J."/>
            <person name="Remnant E.J."/>
            <person name="Van Eeckhoven J."/>
            <person name="Graham B."/>
            <person name="Knapp R.A."/>
            <person name="Langford K.W."/>
            <person name="Kronenberg Z."/>
            <person name="Press M.O."/>
            <person name="Eacker S.M."/>
            <person name="Wilson-Rankin E.E."/>
            <person name="Purcell J."/>
            <person name="Lester P.J."/>
            <person name="Dearden P.K."/>
        </authorList>
    </citation>
    <scope>NUCLEOTIDE SEQUENCE</scope>
    <source>
        <strain evidence="2">Volc-1</strain>
    </source>
</reference>
<feature type="compositionally biased region" description="Acidic residues" evidence="1">
    <location>
        <begin position="112"/>
        <end position="122"/>
    </location>
</feature>
<protein>
    <submittedName>
        <fullName evidence="2">Uncharacterized protein</fullName>
    </submittedName>
</protein>
<comment type="caution">
    <text evidence="2">The sequence shown here is derived from an EMBL/GenBank/DDBJ whole genome shotgun (WGS) entry which is preliminary data.</text>
</comment>
<evidence type="ECO:0000313" key="3">
    <source>
        <dbReference type="Proteomes" id="UP000600918"/>
    </source>
</evidence>
<sequence>MGCGQSKIGNIYPKNKKNKNNSNKKNGDSIREVPNKKYVKNCDKVEGHLASFFLMLPASKKKEASPLNIKRRGRRTSSRLENKQKGAKMWLKVLRQNISHLARRAKGRQHNEDDDDDDDNDDEASKLEIRCRLI</sequence>
<dbReference type="EMBL" id="JACSDY010000012">
    <property type="protein sequence ID" value="KAF7413105.1"/>
    <property type="molecule type" value="Genomic_DNA"/>
</dbReference>
<proteinExistence type="predicted"/>
<feature type="region of interest" description="Disordered" evidence="1">
    <location>
        <begin position="101"/>
        <end position="123"/>
    </location>
</feature>